<dbReference type="Proteomes" id="UP000001693">
    <property type="component" value="Chromosome"/>
</dbReference>
<gene>
    <name evidence="1" type="ordered locus">Lcho_3440</name>
</gene>
<organism evidence="1 2">
    <name type="scientific">Leptothrix cholodnii (strain ATCC 51168 / LMG 8142 / SP-6)</name>
    <name type="common">Leptothrix discophora (strain SP-6)</name>
    <dbReference type="NCBI Taxonomy" id="395495"/>
    <lineage>
        <taxon>Bacteria</taxon>
        <taxon>Pseudomonadati</taxon>
        <taxon>Pseudomonadota</taxon>
        <taxon>Betaproteobacteria</taxon>
        <taxon>Burkholderiales</taxon>
        <taxon>Sphaerotilaceae</taxon>
        <taxon>Leptothrix</taxon>
    </lineage>
</organism>
<sequence>MSEDWGFAAPPFKPDEALQRLRRELRELGLTERAGVFERRGTPIARAAVAGATIAVAVVERPSRRSPQWRPRTLASSAEQRAFVTHLKQQLGAWSEDDD</sequence>
<dbReference type="AlphaFoldDB" id="B1Y342"/>
<dbReference type="KEGG" id="lch:Lcho_3440"/>
<dbReference type="eggNOG" id="ENOG50335R9">
    <property type="taxonomic scope" value="Bacteria"/>
</dbReference>
<dbReference type="EMBL" id="CP001013">
    <property type="protein sequence ID" value="ACB35698.1"/>
    <property type="molecule type" value="Genomic_DNA"/>
</dbReference>
<dbReference type="HOGENOM" id="CLU_2316840_0_0_4"/>
<accession>B1Y342</accession>
<evidence type="ECO:0000313" key="2">
    <source>
        <dbReference type="Proteomes" id="UP000001693"/>
    </source>
</evidence>
<protein>
    <submittedName>
        <fullName evidence="1">Uncharacterized protein</fullName>
    </submittedName>
</protein>
<keyword evidence="2" id="KW-1185">Reference proteome</keyword>
<name>B1Y342_LEPCP</name>
<reference evidence="1 2" key="1">
    <citation type="submission" date="2008-03" db="EMBL/GenBank/DDBJ databases">
        <title>Complete sequence of Leptothrix cholodnii SP-6.</title>
        <authorList>
            <consortium name="US DOE Joint Genome Institute"/>
            <person name="Copeland A."/>
            <person name="Lucas S."/>
            <person name="Lapidus A."/>
            <person name="Glavina del Rio T."/>
            <person name="Dalin E."/>
            <person name="Tice H."/>
            <person name="Bruce D."/>
            <person name="Goodwin L."/>
            <person name="Pitluck S."/>
            <person name="Chertkov O."/>
            <person name="Brettin T."/>
            <person name="Detter J.C."/>
            <person name="Han C."/>
            <person name="Kuske C.R."/>
            <person name="Schmutz J."/>
            <person name="Larimer F."/>
            <person name="Land M."/>
            <person name="Hauser L."/>
            <person name="Kyrpides N."/>
            <person name="Lykidis A."/>
            <person name="Emerson D."/>
            <person name="Richardson P."/>
        </authorList>
    </citation>
    <scope>NUCLEOTIDE SEQUENCE [LARGE SCALE GENOMIC DNA]</scope>
    <source>
        <strain evidence="2">ATCC 51168 / LMG 8142 / SP-6</strain>
    </source>
</reference>
<dbReference type="STRING" id="395495.Lcho_3440"/>
<evidence type="ECO:0000313" key="1">
    <source>
        <dbReference type="EMBL" id="ACB35698.1"/>
    </source>
</evidence>
<proteinExistence type="predicted"/>
<dbReference type="RefSeq" id="WP_012348445.1">
    <property type="nucleotide sequence ID" value="NC_010524.1"/>
</dbReference>